<evidence type="ECO:0000259" key="1">
    <source>
        <dbReference type="SMART" id="SM00507"/>
    </source>
</evidence>
<protein>
    <submittedName>
        <fullName evidence="2">HNH endonuclease</fullName>
    </submittedName>
</protein>
<accession>A0ABM7VL14</accession>
<geneLocation type="plasmid" evidence="2 3">
    <name>pPP3</name>
</geneLocation>
<dbReference type="EMBL" id="AP025295">
    <property type="protein sequence ID" value="BDD01689.1"/>
    <property type="molecule type" value="Genomic_DNA"/>
</dbReference>
<dbReference type="InterPro" id="IPR029471">
    <property type="entry name" value="HNH_5"/>
</dbReference>
<dbReference type="GO" id="GO:0004519">
    <property type="term" value="F:endonuclease activity"/>
    <property type="evidence" value="ECO:0007669"/>
    <property type="project" value="UniProtKB-KW"/>
</dbReference>
<sequence length="168" mass="19484">MKNLQKHALLLNADYSALAVCDSYKAFLLVYLNKAELVNQAEGEYLRTINHRYPLPSIIKLKNYVNVPFQKVILSKPNIFKRDNHQCVYCDETKDLTLDHLIPRSKGGPSTWKNLVTACKRCNAKKGDRSIEQANMTLRHQPFRPSFLLMLKNTIKTNKSWRQYLQSS</sequence>
<keyword evidence="2" id="KW-0540">Nuclease</keyword>
<dbReference type="PANTHER" id="PTHR33877:SF2">
    <property type="entry name" value="OS07G0170200 PROTEIN"/>
    <property type="match status" value="1"/>
</dbReference>
<evidence type="ECO:0000313" key="2">
    <source>
        <dbReference type="EMBL" id="BDD01689.1"/>
    </source>
</evidence>
<dbReference type="InterPro" id="IPR052892">
    <property type="entry name" value="NA-targeting_endonuclease"/>
</dbReference>
<dbReference type="PANTHER" id="PTHR33877">
    <property type="entry name" value="SLL1193 PROTEIN"/>
    <property type="match status" value="1"/>
</dbReference>
<dbReference type="RefSeq" id="WP_332921807.1">
    <property type="nucleotide sequence ID" value="NZ_AP025295.1"/>
</dbReference>
<keyword evidence="2" id="KW-0614">Plasmid</keyword>
<dbReference type="InterPro" id="IPR003615">
    <property type="entry name" value="HNH_nuc"/>
</dbReference>
<reference evidence="2 3" key="1">
    <citation type="submission" date="2021-12" db="EMBL/GenBank/DDBJ databases">
        <title>Genome sequencing of bacteria with rrn-lacking chromosome and rrn-plasmid.</title>
        <authorList>
            <person name="Anda M."/>
            <person name="Iwasaki W."/>
        </authorList>
    </citation>
    <scope>NUCLEOTIDE SEQUENCE [LARGE SCALE GENOMIC DNA]</scope>
    <source>
        <strain evidence="2 3">NBRC 101262</strain>
        <plasmid evidence="2 3">pPP3</plasmid>
    </source>
</reference>
<evidence type="ECO:0000313" key="3">
    <source>
        <dbReference type="Proteomes" id="UP001354989"/>
    </source>
</evidence>
<organism evidence="2 3">
    <name type="scientific">Persicobacter psychrovividus</name>
    <dbReference type="NCBI Taxonomy" id="387638"/>
    <lineage>
        <taxon>Bacteria</taxon>
        <taxon>Pseudomonadati</taxon>
        <taxon>Bacteroidota</taxon>
        <taxon>Cytophagia</taxon>
        <taxon>Cytophagales</taxon>
        <taxon>Persicobacteraceae</taxon>
        <taxon>Persicobacter</taxon>
    </lineage>
</organism>
<gene>
    <name evidence="2" type="ORF">PEPS_39690</name>
</gene>
<proteinExistence type="predicted"/>
<dbReference type="Gene3D" id="1.10.30.50">
    <property type="match status" value="1"/>
</dbReference>
<keyword evidence="3" id="KW-1185">Reference proteome</keyword>
<dbReference type="Proteomes" id="UP001354989">
    <property type="component" value="Plasmid pPP3"/>
</dbReference>
<dbReference type="SMART" id="SM00507">
    <property type="entry name" value="HNHc"/>
    <property type="match status" value="1"/>
</dbReference>
<keyword evidence="2" id="KW-0255">Endonuclease</keyword>
<name>A0ABM7VL14_9BACT</name>
<dbReference type="CDD" id="cd00085">
    <property type="entry name" value="HNHc"/>
    <property type="match status" value="1"/>
</dbReference>
<feature type="domain" description="HNH nuclease" evidence="1">
    <location>
        <begin position="74"/>
        <end position="124"/>
    </location>
</feature>
<keyword evidence="2" id="KW-0378">Hydrolase</keyword>
<dbReference type="Pfam" id="PF14279">
    <property type="entry name" value="HNH_5"/>
    <property type="match status" value="1"/>
</dbReference>